<sequence length="705" mass="78257">MFRFACRRFTLLPLAAALAAPLSPAVAQTGDNQLEPVTVTATRTNSALGETPQKITVVTREQIEEQLAITGDQAQVLSNLLPSYSPSRQKLTNAGETFRGRDPLFLVDGIPQSNPLRDGSRDGYTIDLAMVERIEIIHGASAEHGLGATGGIINFVTRRPQGGALKQHVGVGVSAPTDYESDGLGYQADYRVEGIQGDWDYLLGGSYRSRGLFYDGDGRAIGVDEAQGDIMDSESHDLFVKLGYWLDDNQNLELSVNRFELEGNHDYVNVPGDRAAGVPATSRKGDPRGRPVRNQALTTSLAYRHLDLAGNDLKVQFYSQRFRARYGGGTFGTYQDPAYGPNVYDQSQNESEKYGAKFTVNRDGLLDDRLKVTAGLDLLQDETRQVLVLTGRDWVPEARFRNAAPFLQLDYRLTDRLTVHGGARHEYAKLNVDTYQVLASYGGHTVTGGSPSFEETLFNGGLVFQATDWMQWFANYSEGFGMPDVGRVLRGVNQPGQDVDDYVDLQPIVTENQEIGVRLSRGAADLELSYYQSNADLGSVLVLNNGVYEVERKATDIHGVEADLGWRVREGHRVSVGYAHVSGEEDSNGNGVPDQRMDARNISPDRVTVRWQANWNDRLTTQLQGNHYFSRRYDRINGQNANFDSYQLFDLFAGYRLARGQVTLGVENLFNEQYITFFSQSASDLDERYFAGRGRVVSLGYNLDF</sequence>
<keyword evidence="14" id="KW-0675">Receptor</keyword>
<evidence type="ECO:0000256" key="4">
    <source>
        <dbReference type="ARBA" id="ARBA00022692"/>
    </source>
</evidence>
<comment type="similarity">
    <text evidence="8 9">Belongs to the TonB-dependent receptor family.</text>
</comment>
<evidence type="ECO:0000313" key="15">
    <source>
        <dbReference type="Proteomes" id="UP001108027"/>
    </source>
</evidence>
<name>A0A9Q3UKT4_9GAMM</name>
<evidence type="ECO:0000256" key="8">
    <source>
        <dbReference type="PROSITE-ProRule" id="PRU01360"/>
    </source>
</evidence>
<feature type="chain" id="PRO_5040317005" evidence="11">
    <location>
        <begin position="28"/>
        <end position="705"/>
    </location>
</feature>
<gene>
    <name evidence="14" type="ORF">LL252_04655</name>
</gene>
<protein>
    <submittedName>
        <fullName evidence="14">TonB-dependent receptor</fullName>
    </submittedName>
</protein>
<evidence type="ECO:0000256" key="7">
    <source>
        <dbReference type="ARBA" id="ARBA00023237"/>
    </source>
</evidence>
<accession>A0A9Q3UKT4</accession>
<dbReference type="Pfam" id="PF00593">
    <property type="entry name" value="TonB_dep_Rec_b-barrel"/>
    <property type="match status" value="1"/>
</dbReference>
<reference evidence="14" key="1">
    <citation type="submission" date="2021-10" db="EMBL/GenBank/DDBJ databases">
        <title>The diversity and Nitrogen Metabolism of Culturable Nitrate-Utilizing Bacteria Within the Oxygen Minimum Zone of the Changjiang (Yangtze River)Estuary.</title>
        <authorList>
            <person name="Zhang D."/>
            <person name="Zheng J."/>
            <person name="Liu S."/>
            <person name="He W."/>
        </authorList>
    </citation>
    <scope>NUCLEOTIDE SEQUENCE</scope>
    <source>
        <strain evidence="14">FXH-223</strain>
    </source>
</reference>
<evidence type="ECO:0000256" key="9">
    <source>
        <dbReference type="RuleBase" id="RU003357"/>
    </source>
</evidence>
<keyword evidence="15" id="KW-1185">Reference proteome</keyword>
<feature type="signal peptide" evidence="11">
    <location>
        <begin position="1"/>
        <end position="27"/>
    </location>
</feature>
<feature type="domain" description="TonB-dependent receptor plug" evidence="13">
    <location>
        <begin position="50"/>
        <end position="152"/>
    </location>
</feature>
<dbReference type="RefSeq" id="WP_228233240.1">
    <property type="nucleotide sequence ID" value="NZ_JAJGNA010000003.1"/>
</dbReference>
<dbReference type="EMBL" id="JAJGNA010000003">
    <property type="protein sequence ID" value="MCC4307856.1"/>
    <property type="molecule type" value="Genomic_DNA"/>
</dbReference>
<comment type="caution">
    <text evidence="14">The sequence shown here is derived from an EMBL/GenBank/DDBJ whole genome shotgun (WGS) entry which is preliminary data.</text>
</comment>
<dbReference type="AlphaFoldDB" id="A0A9Q3UKT4"/>
<evidence type="ECO:0000256" key="6">
    <source>
        <dbReference type="ARBA" id="ARBA00023136"/>
    </source>
</evidence>
<keyword evidence="4 8" id="KW-0812">Transmembrane</keyword>
<dbReference type="GO" id="GO:0015344">
    <property type="term" value="F:siderophore uptake transmembrane transporter activity"/>
    <property type="evidence" value="ECO:0007669"/>
    <property type="project" value="TreeGrafter"/>
</dbReference>
<evidence type="ECO:0000256" key="1">
    <source>
        <dbReference type="ARBA" id="ARBA00004571"/>
    </source>
</evidence>
<evidence type="ECO:0000256" key="10">
    <source>
        <dbReference type="SAM" id="MobiDB-lite"/>
    </source>
</evidence>
<evidence type="ECO:0000256" key="5">
    <source>
        <dbReference type="ARBA" id="ARBA00023077"/>
    </source>
</evidence>
<keyword evidence="7 8" id="KW-0998">Cell outer membrane</keyword>
<dbReference type="PROSITE" id="PS52016">
    <property type="entry name" value="TONB_DEPENDENT_REC_3"/>
    <property type="match status" value="1"/>
</dbReference>
<feature type="domain" description="TonB-dependent receptor-like beta-barrel" evidence="12">
    <location>
        <begin position="265"/>
        <end position="669"/>
    </location>
</feature>
<dbReference type="SUPFAM" id="SSF56935">
    <property type="entry name" value="Porins"/>
    <property type="match status" value="1"/>
</dbReference>
<dbReference type="InterPro" id="IPR036942">
    <property type="entry name" value="Beta-barrel_TonB_sf"/>
</dbReference>
<keyword evidence="2 8" id="KW-0813">Transport</keyword>
<dbReference type="InterPro" id="IPR037066">
    <property type="entry name" value="Plug_dom_sf"/>
</dbReference>
<keyword evidence="3 8" id="KW-1134">Transmembrane beta strand</keyword>
<dbReference type="InterPro" id="IPR000531">
    <property type="entry name" value="Beta-barrel_TonB"/>
</dbReference>
<dbReference type="Gene3D" id="2.40.170.20">
    <property type="entry name" value="TonB-dependent receptor, beta-barrel domain"/>
    <property type="match status" value="1"/>
</dbReference>
<dbReference type="InterPro" id="IPR012910">
    <property type="entry name" value="Plug_dom"/>
</dbReference>
<dbReference type="GO" id="GO:0009279">
    <property type="term" value="C:cell outer membrane"/>
    <property type="evidence" value="ECO:0007669"/>
    <property type="project" value="UniProtKB-SubCell"/>
</dbReference>
<keyword evidence="6 8" id="KW-0472">Membrane</keyword>
<evidence type="ECO:0000259" key="13">
    <source>
        <dbReference type="Pfam" id="PF07715"/>
    </source>
</evidence>
<dbReference type="Gene3D" id="2.170.130.10">
    <property type="entry name" value="TonB-dependent receptor, plug domain"/>
    <property type="match status" value="1"/>
</dbReference>
<evidence type="ECO:0000256" key="2">
    <source>
        <dbReference type="ARBA" id="ARBA00022448"/>
    </source>
</evidence>
<feature type="region of interest" description="Disordered" evidence="10">
    <location>
        <begin position="270"/>
        <end position="292"/>
    </location>
</feature>
<organism evidence="14 15">
    <name type="scientific">Alloalcanivorax marinus</name>
    <dbReference type="NCBI Taxonomy" id="1177169"/>
    <lineage>
        <taxon>Bacteria</taxon>
        <taxon>Pseudomonadati</taxon>
        <taxon>Pseudomonadota</taxon>
        <taxon>Gammaproteobacteria</taxon>
        <taxon>Oceanospirillales</taxon>
        <taxon>Alcanivoracaceae</taxon>
        <taxon>Alloalcanivorax</taxon>
    </lineage>
</organism>
<evidence type="ECO:0000313" key="14">
    <source>
        <dbReference type="EMBL" id="MCC4307856.1"/>
    </source>
</evidence>
<dbReference type="InterPro" id="IPR039426">
    <property type="entry name" value="TonB-dep_rcpt-like"/>
</dbReference>
<evidence type="ECO:0000256" key="11">
    <source>
        <dbReference type="SAM" id="SignalP"/>
    </source>
</evidence>
<keyword evidence="5 9" id="KW-0798">TonB box</keyword>
<evidence type="ECO:0000259" key="12">
    <source>
        <dbReference type="Pfam" id="PF00593"/>
    </source>
</evidence>
<evidence type="ECO:0000256" key="3">
    <source>
        <dbReference type="ARBA" id="ARBA00022452"/>
    </source>
</evidence>
<dbReference type="CDD" id="cd01347">
    <property type="entry name" value="ligand_gated_channel"/>
    <property type="match status" value="1"/>
</dbReference>
<proteinExistence type="inferred from homology"/>
<dbReference type="PANTHER" id="PTHR30069">
    <property type="entry name" value="TONB-DEPENDENT OUTER MEMBRANE RECEPTOR"/>
    <property type="match status" value="1"/>
</dbReference>
<dbReference type="GO" id="GO:0044718">
    <property type="term" value="P:siderophore transmembrane transport"/>
    <property type="evidence" value="ECO:0007669"/>
    <property type="project" value="TreeGrafter"/>
</dbReference>
<dbReference type="Proteomes" id="UP001108027">
    <property type="component" value="Unassembled WGS sequence"/>
</dbReference>
<keyword evidence="11" id="KW-0732">Signal</keyword>
<dbReference type="PANTHER" id="PTHR30069:SF42">
    <property type="entry name" value="FERRIC AEROBACTIN RECEPTOR"/>
    <property type="match status" value="1"/>
</dbReference>
<dbReference type="Pfam" id="PF07715">
    <property type="entry name" value="Plug"/>
    <property type="match status" value="1"/>
</dbReference>
<comment type="subcellular location">
    <subcellularLocation>
        <location evidence="1 8">Cell outer membrane</location>
        <topology evidence="1 8">Multi-pass membrane protein</topology>
    </subcellularLocation>
</comment>